<proteinExistence type="predicted"/>
<evidence type="ECO:0000313" key="2">
    <source>
        <dbReference type="Proteomes" id="UP001484179"/>
    </source>
</evidence>
<sequence>MGDHLRMVIDLNESQIHSLARIRAILDGTHAVDSHLRQARTSAPIGSVGVVRRLCYRQLTRPHRGLQYIRRFRGFSRAQITRLVQRWALGQKLKCAKGAPANAFSRRYTDSDLQALAEAEREYGRLAGPAMVAVLRRMYQVYGDERSCACSTFRRRTSITCRSAAYRAHHTVYTKTRTDPKGAAIAV</sequence>
<dbReference type="Proteomes" id="UP001484179">
    <property type="component" value="Chromosome 2"/>
</dbReference>
<evidence type="ECO:0000313" key="1">
    <source>
        <dbReference type="EMBL" id="WZW56695.1"/>
    </source>
</evidence>
<gene>
    <name evidence="1" type="ORF">WN985_29810</name>
</gene>
<dbReference type="EMBL" id="CP150850">
    <property type="protein sequence ID" value="WZW56695.1"/>
    <property type="molecule type" value="Genomic_DNA"/>
</dbReference>
<name>A0ABZ3BT83_BURPY</name>
<reference evidence="1 2" key="1">
    <citation type="submission" date="2024-04" db="EMBL/GenBank/DDBJ databases">
        <title>Biological Control Activity of Plant Growth Promoting Rhizobacteria Burkholderia pyrrocinia BX1 against Tobacco black shank Introduction Tobacco black shank (TBS) caused by the oomycete Phytophthora. nicotianae (P. nicotianae) has become a destructive soil.</title>
        <authorList>
            <person name="Liu X."/>
            <person name="Shu C."/>
        </authorList>
    </citation>
    <scope>NUCLEOTIDE SEQUENCE [LARGE SCALE GENOMIC DNA]</scope>
    <source>
        <strain evidence="1 2">BX1</strain>
    </source>
</reference>
<protein>
    <submittedName>
        <fullName evidence="1">Uncharacterized protein</fullName>
    </submittedName>
</protein>
<accession>A0ABZ3BT83</accession>
<organism evidence="1 2">
    <name type="scientific">Burkholderia pyrrocinia</name>
    <name type="common">Pseudomonas pyrrocinia</name>
    <dbReference type="NCBI Taxonomy" id="60550"/>
    <lineage>
        <taxon>Bacteria</taxon>
        <taxon>Pseudomonadati</taxon>
        <taxon>Pseudomonadota</taxon>
        <taxon>Betaproteobacteria</taxon>
        <taxon>Burkholderiales</taxon>
        <taxon>Burkholderiaceae</taxon>
        <taxon>Burkholderia</taxon>
        <taxon>Burkholderia cepacia complex</taxon>
    </lineage>
</organism>
<dbReference type="RefSeq" id="WP_342310551.1">
    <property type="nucleotide sequence ID" value="NZ_CP150850.1"/>
</dbReference>
<keyword evidence="2" id="KW-1185">Reference proteome</keyword>